<dbReference type="GO" id="GO:0006310">
    <property type="term" value="P:DNA recombination"/>
    <property type="evidence" value="ECO:0007669"/>
    <property type="project" value="UniProtKB-KW"/>
</dbReference>
<dbReference type="PANTHER" id="PTHR30629:SF2">
    <property type="entry name" value="PROPHAGE INTEGRASE INTS-RELATED"/>
    <property type="match status" value="1"/>
</dbReference>
<comment type="similarity">
    <text evidence="1">Belongs to the 'phage' integrase family.</text>
</comment>
<sequence>MQIHEYTGRIEQLIDQLAKETFAPGLYRPDKSWVLIEITRSAMNYVYLGRPKAFPLNVDWKYTLGKLELSASKNEILQERIRVQVLAQNLKSDLKENLLPAQGIKVTKSICSLEFTDTSVETQLKRVFALRSLTGYEKTVIRYKDSSTNSQDLKLEVSATGKASFYITYRLRGKDGKLGHQTAKVVANARTESVEQARQNAAHIRNTFIKKNKEVPATHFYENKAIKTFRELHEMQVRGERGQELKQSTVNEYDRIAFNYLGTKKDYLSYKAQRQTDFKYPNKKTKDYFVGIGILDRDFNSLTFTEAKKLHSQLRKAIEKNQHQNNKQPTGRQADKVFTYVRTLIDKGNLLMQEHDSSWDMRNSIILFSKEKTWVNPGGNSVRKDKTLPDQNYPTMWRGVQDLRSYRLEKNESTSNLRNTKTDVRSYKLNSLFFEFLMFTGFRPEDAVRIEWSQVDLREGSITWKEEQRKNIKNHNGISDDNFVLFLNNQALKIVKALKLLYGQFSEEVSKPYDTKIQSLKDMNTIDLVAIKAVEQERDVKVSELACHRYLLCNAYLNNKMNANPSMFIDRLEESTGLRITAGSFRAMFQQKAAEVGLKDYEIKRLVFHKMNVNKADVQAGYNMTSASYLKRISQKVANKISALCNAEFEQDTFMYIDSSMAKRIYAALDLDQKEPDLAVELMSDDEYDAYVEAEQRTIEENAQMMLEDFLVLMKDPGVKSAVENLNRYKNRHYKLS</sequence>
<comment type="caution">
    <text evidence="4">The sequence shown here is derived from an EMBL/GenBank/DDBJ whole genome shotgun (WGS) entry which is preliminary data.</text>
</comment>
<dbReference type="Proteomes" id="UP000244197">
    <property type="component" value="Unassembled WGS sequence"/>
</dbReference>
<dbReference type="InterPro" id="IPR013762">
    <property type="entry name" value="Integrase-like_cat_sf"/>
</dbReference>
<dbReference type="GO" id="GO:0003677">
    <property type="term" value="F:DNA binding"/>
    <property type="evidence" value="ECO:0007669"/>
    <property type="project" value="InterPro"/>
</dbReference>
<keyword evidence="3" id="KW-0233">DNA recombination</keyword>
<reference evidence="4 5" key="1">
    <citation type="submission" date="2017-11" db="EMBL/GenBank/DDBJ databases">
        <title>Population delineation of vibrios coincides with oyster pathogenicity.</title>
        <authorList>
            <person name="Bruto M."/>
            <person name="Labreuche Y."/>
            <person name="James A."/>
            <person name="Piel D."/>
            <person name="Chenivesse S."/>
            <person name="Petton B."/>
            <person name="Polz M.F."/>
            <person name="Le Roux F."/>
        </authorList>
    </citation>
    <scope>NUCLEOTIDE SEQUENCE [LARGE SCALE GENOMIC DNA]</scope>
    <source>
        <strain evidence="4 5">FF_144</strain>
    </source>
</reference>
<dbReference type="Gene3D" id="1.10.443.10">
    <property type="entry name" value="Intergrase catalytic core"/>
    <property type="match status" value="1"/>
</dbReference>
<keyword evidence="2" id="KW-0229">DNA integration</keyword>
<protein>
    <recommendedName>
        <fullName evidence="6">Tyr recombinase domain-containing protein</fullName>
    </recommendedName>
</protein>
<accession>A0A2T5EWV7</accession>
<dbReference type="InterPro" id="IPR050808">
    <property type="entry name" value="Phage_Integrase"/>
</dbReference>
<dbReference type="SUPFAM" id="SSF56349">
    <property type="entry name" value="DNA breaking-rejoining enzymes"/>
    <property type="match status" value="1"/>
</dbReference>
<evidence type="ECO:0008006" key="6">
    <source>
        <dbReference type="Google" id="ProtNLM"/>
    </source>
</evidence>
<organism evidence="4 5">
    <name type="scientific">Vibrio splendidus</name>
    <dbReference type="NCBI Taxonomy" id="29497"/>
    <lineage>
        <taxon>Bacteria</taxon>
        <taxon>Pseudomonadati</taxon>
        <taxon>Pseudomonadota</taxon>
        <taxon>Gammaproteobacteria</taxon>
        <taxon>Vibrionales</taxon>
        <taxon>Vibrionaceae</taxon>
        <taxon>Vibrio</taxon>
    </lineage>
</organism>
<evidence type="ECO:0000256" key="3">
    <source>
        <dbReference type="ARBA" id="ARBA00023172"/>
    </source>
</evidence>
<evidence type="ECO:0000256" key="2">
    <source>
        <dbReference type="ARBA" id="ARBA00022908"/>
    </source>
</evidence>
<name>A0A2T5EWV7_VIBSP</name>
<dbReference type="EMBL" id="PIFK01000015">
    <property type="protein sequence ID" value="PTP36303.1"/>
    <property type="molecule type" value="Genomic_DNA"/>
</dbReference>
<evidence type="ECO:0000256" key="1">
    <source>
        <dbReference type="ARBA" id="ARBA00008857"/>
    </source>
</evidence>
<evidence type="ECO:0000313" key="4">
    <source>
        <dbReference type="EMBL" id="PTP36303.1"/>
    </source>
</evidence>
<evidence type="ECO:0000313" key="5">
    <source>
        <dbReference type="Proteomes" id="UP000244197"/>
    </source>
</evidence>
<dbReference type="RefSeq" id="WP_108187600.1">
    <property type="nucleotide sequence ID" value="NZ_PIFK01000015.1"/>
</dbReference>
<gene>
    <name evidence="4" type="ORF">CWO07_09135</name>
</gene>
<dbReference type="PANTHER" id="PTHR30629">
    <property type="entry name" value="PROPHAGE INTEGRASE"/>
    <property type="match status" value="1"/>
</dbReference>
<dbReference type="GO" id="GO:0015074">
    <property type="term" value="P:DNA integration"/>
    <property type="evidence" value="ECO:0007669"/>
    <property type="project" value="UniProtKB-KW"/>
</dbReference>
<proteinExistence type="inferred from homology"/>
<dbReference type="InterPro" id="IPR011010">
    <property type="entry name" value="DNA_brk_join_enz"/>
</dbReference>
<dbReference type="AlphaFoldDB" id="A0A2T5EWV7"/>